<comment type="caution">
    <text evidence="1">The sequence shown here is derived from an EMBL/GenBank/DDBJ whole genome shotgun (WGS) entry which is preliminary data.</text>
</comment>
<organism evidence="1 2">
    <name type="scientific">Melastoma candidum</name>
    <dbReference type="NCBI Taxonomy" id="119954"/>
    <lineage>
        <taxon>Eukaryota</taxon>
        <taxon>Viridiplantae</taxon>
        <taxon>Streptophyta</taxon>
        <taxon>Embryophyta</taxon>
        <taxon>Tracheophyta</taxon>
        <taxon>Spermatophyta</taxon>
        <taxon>Magnoliopsida</taxon>
        <taxon>eudicotyledons</taxon>
        <taxon>Gunneridae</taxon>
        <taxon>Pentapetalae</taxon>
        <taxon>rosids</taxon>
        <taxon>malvids</taxon>
        <taxon>Myrtales</taxon>
        <taxon>Melastomataceae</taxon>
        <taxon>Melastomatoideae</taxon>
        <taxon>Melastomateae</taxon>
        <taxon>Melastoma</taxon>
    </lineage>
</organism>
<proteinExistence type="predicted"/>
<sequence length="208" mass="22558">MEEGSRGFSALGNVHGVTRRFCRRIQRDKLQAKTGKTLPLKARHMLRWKSSDLEDVIRQHWTCGRQEKVGSLLLNLGTPGGHGSSVAGSEEAAAGRDVAAGGSALLSANPRGHWRRSFAAGIPWGCNHIFLLLRPSLEPSRLPPISLPGLEGDGDAVGEKQKLLVLRPEGVLLRWCGKSSVSVKERWGGDMAVALVNSSSILVRMRLN</sequence>
<protein>
    <submittedName>
        <fullName evidence="1">Uncharacterized protein</fullName>
    </submittedName>
</protein>
<gene>
    <name evidence="1" type="ORF">MLD38_030949</name>
</gene>
<dbReference type="Proteomes" id="UP001057402">
    <property type="component" value="Chromosome 9"/>
</dbReference>
<accession>A0ACB9MQ56</accession>
<dbReference type="EMBL" id="CM042888">
    <property type="protein sequence ID" value="KAI4325564.1"/>
    <property type="molecule type" value="Genomic_DNA"/>
</dbReference>
<name>A0ACB9MQ56_9MYRT</name>
<reference evidence="2" key="1">
    <citation type="journal article" date="2023" name="Front. Plant Sci.">
        <title>Chromosomal-level genome assembly of Melastoma candidum provides insights into trichome evolution.</title>
        <authorList>
            <person name="Zhong Y."/>
            <person name="Wu W."/>
            <person name="Sun C."/>
            <person name="Zou P."/>
            <person name="Liu Y."/>
            <person name="Dai S."/>
            <person name="Zhou R."/>
        </authorList>
    </citation>
    <scope>NUCLEOTIDE SEQUENCE [LARGE SCALE GENOMIC DNA]</scope>
</reference>
<evidence type="ECO:0000313" key="2">
    <source>
        <dbReference type="Proteomes" id="UP001057402"/>
    </source>
</evidence>
<keyword evidence="2" id="KW-1185">Reference proteome</keyword>
<evidence type="ECO:0000313" key="1">
    <source>
        <dbReference type="EMBL" id="KAI4325564.1"/>
    </source>
</evidence>